<evidence type="ECO:0000313" key="3">
    <source>
        <dbReference type="Proteomes" id="UP000264006"/>
    </source>
</evidence>
<dbReference type="AlphaFoldDB" id="A0A346XZQ6"/>
<evidence type="ECO:0000256" key="1">
    <source>
        <dbReference type="SAM" id="MobiDB-lite"/>
    </source>
</evidence>
<protein>
    <submittedName>
        <fullName evidence="2">Uncharacterized protein</fullName>
    </submittedName>
</protein>
<reference evidence="2 3" key="1">
    <citation type="submission" date="2018-09" db="EMBL/GenBank/DDBJ databases">
        <title>Complete genome sequence of Euzebya sp. DY32-46 isolated from seawater of Pacific Ocean.</title>
        <authorList>
            <person name="Xu L."/>
            <person name="Wu Y.-H."/>
            <person name="Xu X.-W."/>
        </authorList>
    </citation>
    <scope>NUCLEOTIDE SEQUENCE [LARGE SCALE GENOMIC DNA]</scope>
    <source>
        <strain evidence="2 3">DY32-46</strain>
    </source>
</reference>
<sequence length="88" mass="9013">MRSSGGRVSVLAPMRWRRVTPAVPGLRASPPGCGRLSPSAPASTGRALQRAPDRAVRVPESFRGGCSFGAGRGGCPTDLSRATVAAQP</sequence>
<dbReference type="Proteomes" id="UP000264006">
    <property type="component" value="Chromosome"/>
</dbReference>
<feature type="region of interest" description="Disordered" evidence="1">
    <location>
        <begin position="22"/>
        <end position="56"/>
    </location>
</feature>
<dbReference type="KEGG" id="euz:DVS28_a3024"/>
<organism evidence="2 3">
    <name type="scientific">Euzebya pacifica</name>
    <dbReference type="NCBI Taxonomy" id="1608957"/>
    <lineage>
        <taxon>Bacteria</taxon>
        <taxon>Bacillati</taxon>
        <taxon>Actinomycetota</taxon>
        <taxon>Nitriliruptoria</taxon>
        <taxon>Euzebyales</taxon>
    </lineage>
</organism>
<dbReference type="EMBL" id="CP031165">
    <property type="protein sequence ID" value="AXV07703.1"/>
    <property type="molecule type" value="Genomic_DNA"/>
</dbReference>
<evidence type="ECO:0000313" key="2">
    <source>
        <dbReference type="EMBL" id="AXV07703.1"/>
    </source>
</evidence>
<gene>
    <name evidence="2" type="ORF">DVS28_a3024</name>
</gene>
<proteinExistence type="predicted"/>
<name>A0A346XZQ6_9ACTN</name>
<accession>A0A346XZQ6</accession>
<keyword evidence="3" id="KW-1185">Reference proteome</keyword>